<dbReference type="EMBL" id="OU342829">
    <property type="protein sequence ID" value="CAG7581128.1"/>
    <property type="molecule type" value="Genomic_DNA"/>
</dbReference>
<name>A0A8D9FQF3_9VIRU</name>
<evidence type="ECO:0000313" key="1">
    <source>
        <dbReference type="EMBL" id="CAG7581128.1"/>
    </source>
</evidence>
<accession>A0A8D9FQF3</accession>
<proteinExistence type="predicted"/>
<protein>
    <submittedName>
        <fullName evidence="1">Uncharacterized protein</fullName>
    </submittedName>
</protein>
<sequence>MDKSNNPFFYYEITLNYIIPNAETTQVGGGTANGTITQEPPYYEGRIIRLGVSATGSSYNDALDNTIIAASGSSFNTSY</sequence>
<gene>
    <name evidence="1" type="ORF">SLAVMIC_00688</name>
</gene>
<organism evidence="1">
    <name type="scientific">uncultured marine phage</name>
    <dbReference type="NCBI Taxonomy" id="707152"/>
    <lineage>
        <taxon>Viruses</taxon>
        <taxon>environmental samples</taxon>
    </lineage>
</organism>
<reference evidence="1" key="1">
    <citation type="submission" date="2021-06" db="EMBL/GenBank/DDBJ databases">
        <authorList>
            <person name="Gannon L."/>
            <person name="Redgwell R T."/>
            <person name="Michniewski S."/>
            <person name="Harrison D C."/>
            <person name="Millard A."/>
        </authorList>
    </citation>
    <scope>NUCLEOTIDE SEQUENCE</scope>
</reference>